<dbReference type="SMART" id="SM00173">
    <property type="entry name" value="RAS"/>
    <property type="match status" value="1"/>
</dbReference>
<accession>A0AAD1X9B8</accession>
<dbReference type="GO" id="GO:0003924">
    <property type="term" value="F:GTPase activity"/>
    <property type="evidence" value="ECO:0007669"/>
    <property type="project" value="InterPro"/>
</dbReference>
<dbReference type="EMBL" id="CAMPGE010006858">
    <property type="protein sequence ID" value="CAI2365762.1"/>
    <property type="molecule type" value="Genomic_DNA"/>
</dbReference>
<dbReference type="SUPFAM" id="SSF52540">
    <property type="entry name" value="P-loop containing nucleoside triphosphate hydrolases"/>
    <property type="match status" value="1"/>
</dbReference>
<gene>
    <name evidence="3" type="ORF">ECRASSUSDP1_LOCUS7053</name>
</gene>
<keyword evidence="1" id="KW-0547">Nucleotide-binding</keyword>
<dbReference type="Gene3D" id="3.40.50.300">
    <property type="entry name" value="P-loop containing nucleotide triphosphate hydrolases"/>
    <property type="match status" value="1"/>
</dbReference>
<protein>
    <submittedName>
        <fullName evidence="3">Uncharacterized protein</fullName>
    </submittedName>
</protein>
<dbReference type="InterPro" id="IPR050227">
    <property type="entry name" value="Rab"/>
</dbReference>
<dbReference type="PROSITE" id="PS51421">
    <property type="entry name" value="RAS"/>
    <property type="match status" value="1"/>
</dbReference>
<dbReference type="PROSITE" id="PS51419">
    <property type="entry name" value="RAB"/>
    <property type="match status" value="1"/>
</dbReference>
<evidence type="ECO:0000313" key="3">
    <source>
        <dbReference type="EMBL" id="CAI2365762.1"/>
    </source>
</evidence>
<dbReference type="NCBIfam" id="TIGR00231">
    <property type="entry name" value="small_GTP"/>
    <property type="match status" value="1"/>
</dbReference>
<keyword evidence="4" id="KW-1185">Reference proteome</keyword>
<dbReference type="InterPro" id="IPR001806">
    <property type="entry name" value="Small_GTPase"/>
</dbReference>
<dbReference type="SMART" id="SM00175">
    <property type="entry name" value="RAB"/>
    <property type="match status" value="1"/>
</dbReference>
<sequence>MELDGESYEEKVSIIMLGDAGVGKSCISVTFKSGEGAADKVNTTIGIDLWTKVVDIDDKKLKAVIYDTSGQERFRSIPKGYIRKGDGIVVVYDITDKESFDSMTYWISEIGCLRDDKPPITLS</sequence>
<dbReference type="InterPro" id="IPR005225">
    <property type="entry name" value="Small_GTP-bd"/>
</dbReference>
<reference evidence="3" key="1">
    <citation type="submission" date="2023-07" db="EMBL/GenBank/DDBJ databases">
        <authorList>
            <consortium name="AG Swart"/>
            <person name="Singh M."/>
            <person name="Singh A."/>
            <person name="Seah K."/>
            <person name="Emmerich C."/>
        </authorList>
    </citation>
    <scope>NUCLEOTIDE SEQUENCE</scope>
    <source>
        <strain evidence="3">DP1</strain>
    </source>
</reference>
<dbReference type="InterPro" id="IPR027417">
    <property type="entry name" value="P-loop_NTPase"/>
</dbReference>
<dbReference type="CDD" id="cd00154">
    <property type="entry name" value="Rab"/>
    <property type="match status" value="1"/>
</dbReference>
<organism evidence="3 4">
    <name type="scientific">Euplotes crassus</name>
    <dbReference type="NCBI Taxonomy" id="5936"/>
    <lineage>
        <taxon>Eukaryota</taxon>
        <taxon>Sar</taxon>
        <taxon>Alveolata</taxon>
        <taxon>Ciliophora</taxon>
        <taxon>Intramacronucleata</taxon>
        <taxon>Spirotrichea</taxon>
        <taxon>Hypotrichia</taxon>
        <taxon>Euplotida</taxon>
        <taxon>Euplotidae</taxon>
        <taxon>Moneuplotes</taxon>
    </lineage>
</organism>
<dbReference type="PANTHER" id="PTHR47977">
    <property type="entry name" value="RAS-RELATED PROTEIN RAB"/>
    <property type="match status" value="1"/>
</dbReference>
<comment type="caution">
    <text evidence="3">The sequence shown here is derived from an EMBL/GenBank/DDBJ whole genome shotgun (WGS) entry which is preliminary data.</text>
</comment>
<evidence type="ECO:0000313" key="4">
    <source>
        <dbReference type="Proteomes" id="UP001295684"/>
    </source>
</evidence>
<dbReference type="AlphaFoldDB" id="A0AAD1X9B8"/>
<evidence type="ECO:0000256" key="2">
    <source>
        <dbReference type="ARBA" id="ARBA00023134"/>
    </source>
</evidence>
<evidence type="ECO:0000256" key="1">
    <source>
        <dbReference type="ARBA" id="ARBA00022741"/>
    </source>
</evidence>
<dbReference type="PRINTS" id="PR00449">
    <property type="entry name" value="RASTRNSFRMNG"/>
</dbReference>
<dbReference type="FunFam" id="3.40.50.300:FF:001447">
    <property type="entry name" value="Ras-related protein Rab-1B"/>
    <property type="match status" value="1"/>
</dbReference>
<dbReference type="Proteomes" id="UP001295684">
    <property type="component" value="Unassembled WGS sequence"/>
</dbReference>
<dbReference type="Pfam" id="PF00071">
    <property type="entry name" value="Ras"/>
    <property type="match status" value="1"/>
</dbReference>
<proteinExistence type="predicted"/>
<keyword evidence="2" id="KW-0342">GTP-binding</keyword>
<name>A0AAD1X9B8_EUPCR</name>
<dbReference type="GO" id="GO:0005525">
    <property type="term" value="F:GTP binding"/>
    <property type="evidence" value="ECO:0007669"/>
    <property type="project" value="UniProtKB-KW"/>
</dbReference>